<dbReference type="GO" id="GO:0008483">
    <property type="term" value="F:transaminase activity"/>
    <property type="evidence" value="ECO:0007669"/>
    <property type="project" value="InterPro"/>
</dbReference>
<dbReference type="PROSITE" id="PS00600">
    <property type="entry name" value="AA_TRANSFER_CLASS_3"/>
    <property type="match status" value="1"/>
</dbReference>
<dbReference type="InterPro" id="IPR015424">
    <property type="entry name" value="PyrdxlP-dep_Trfase"/>
</dbReference>
<dbReference type="InterPro" id="IPR015421">
    <property type="entry name" value="PyrdxlP-dep_Trfase_major"/>
</dbReference>
<dbReference type="Gene3D" id="3.40.640.10">
    <property type="entry name" value="Type I PLP-dependent aspartate aminotransferase-like (Major domain)"/>
    <property type="match status" value="1"/>
</dbReference>
<evidence type="ECO:0000256" key="2">
    <source>
        <dbReference type="ARBA" id="ARBA00022898"/>
    </source>
</evidence>
<dbReference type="EMBL" id="LAZR01010795">
    <property type="protein sequence ID" value="KKM65019.1"/>
    <property type="molecule type" value="Genomic_DNA"/>
</dbReference>
<dbReference type="Gene3D" id="3.90.1150.10">
    <property type="entry name" value="Aspartate Aminotransferase, domain 1"/>
    <property type="match status" value="1"/>
</dbReference>
<dbReference type="SUPFAM" id="SSF53383">
    <property type="entry name" value="PLP-dependent transferases"/>
    <property type="match status" value="1"/>
</dbReference>
<comment type="caution">
    <text evidence="3">The sequence shown here is derived from an EMBL/GenBank/DDBJ whole genome shotgun (WGS) entry which is preliminary data.</text>
</comment>
<dbReference type="InterPro" id="IPR015422">
    <property type="entry name" value="PyrdxlP-dep_Trfase_small"/>
</dbReference>
<evidence type="ECO:0008006" key="4">
    <source>
        <dbReference type="Google" id="ProtNLM"/>
    </source>
</evidence>
<comment type="cofactor">
    <cofactor evidence="1">
        <name>pyridoxal 5'-phosphate</name>
        <dbReference type="ChEBI" id="CHEBI:597326"/>
    </cofactor>
</comment>
<dbReference type="PANTHER" id="PTHR43713:SF3">
    <property type="entry name" value="GLUTAMATE-1-SEMIALDEHYDE 2,1-AMINOMUTASE 1, CHLOROPLASTIC-RELATED"/>
    <property type="match status" value="1"/>
</dbReference>
<feature type="non-terminal residue" evidence="3">
    <location>
        <position position="373"/>
    </location>
</feature>
<name>A0A0F9J5J4_9ZZZZ</name>
<keyword evidence="2" id="KW-0663">Pyridoxal phosphate</keyword>
<sequence length="373" mass="41697">MVKEEKWSRLQDKIYEAYMQRTPKSKQMYKRALTNLAGGVCGHARLFQPYPLYMTHGIESKIWDVDTNEYIDCFLNAGSLLLGHSHPEVIKEIRQESGKGLLVYNSDLEVRCAERLKEVIPCAERVRFANSGTEAVMFAVRVAREFTGKNKIIKFYGHYHGQDDQFLIGTSTNEDEVISSGVPQDSLTNTVLLRYNFIEDVVRKLDEDDDIAGIILDPQMSMGGIFPASIEYLKKLRRLSEERGVVLIFDEVITGFRLALGGAQEYFGVTPDLACYSKSIAGGAKFAAFMGKEEIMERLVPDGFSAYTGGGKSVFQSGTYNDGMAAIAGALAAIKVYKKLSEKGEYEKLHKRTANLAKAIEIAFKERRIGCQV</sequence>
<dbReference type="GO" id="GO:0030170">
    <property type="term" value="F:pyridoxal phosphate binding"/>
    <property type="evidence" value="ECO:0007669"/>
    <property type="project" value="InterPro"/>
</dbReference>
<dbReference type="InterPro" id="IPR049704">
    <property type="entry name" value="Aminotrans_3_PPA_site"/>
</dbReference>
<organism evidence="3">
    <name type="scientific">marine sediment metagenome</name>
    <dbReference type="NCBI Taxonomy" id="412755"/>
    <lineage>
        <taxon>unclassified sequences</taxon>
        <taxon>metagenomes</taxon>
        <taxon>ecological metagenomes</taxon>
    </lineage>
</organism>
<evidence type="ECO:0000313" key="3">
    <source>
        <dbReference type="EMBL" id="KKM65019.1"/>
    </source>
</evidence>
<dbReference type="Pfam" id="PF00202">
    <property type="entry name" value="Aminotran_3"/>
    <property type="match status" value="1"/>
</dbReference>
<proteinExistence type="predicted"/>
<gene>
    <name evidence="3" type="ORF">LCGC14_1495480</name>
</gene>
<dbReference type="AlphaFoldDB" id="A0A0F9J5J4"/>
<dbReference type="PANTHER" id="PTHR43713">
    <property type="entry name" value="GLUTAMATE-1-SEMIALDEHYDE 2,1-AMINOMUTASE"/>
    <property type="match status" value="1"/>
</dbReference>
<accession>A0A0F9J5J4</accession>
<protein>
    <recommendedName>
        <fullName evidence="4">Glutamate-1-semialdehyde 2,1-aminomutase</fullName>
    </recommendedName>
</protein>
<reference evidence="3" key="1">
    <citation type="journal article" date="2015" name="Nature">
        <title>Complex archaea that bridge the gap between prokaryotes and eukaryotes.</title>
        <authorList>
            <person name="Spang A."/>
            <person name="Saw J.H."/>
            <person name="Jorgensen S.L."/>
            <person name="Zaremba-Niedzwiedzka K."/>
            <person name="Martijn J."/>
            <person name="Lind A.E."/>
            <person name="van Eijk R."/>
            <person name="Schleper C."/>
            <person name="Guy L."/>
            <person name="Ettema T.J."/>
        </authorList>
    </citation>
    <scope>NUCLEOTIDE SEQUENCE</scope>
</reference>
<dbReference type="InterPro" id="IPR005814">
    <property type="entry name" value="Aminotrans_3"/>
</dbReference>
<evidence type="ECO:0000256" key="1">
    <source>
        <dbReference type="ARBA" id="ARBA00001933"/>
    </source>
</evidence>